<accession>A0A699K0V1</accession>
<sequence length="112" mass="12869">MATRSLEILKVVGARGGVVTRTVENGVVRMKILVKRQDLEHIVEQVTQKRDDNKEITSKENNLRKLSRSLASKSFEPQFDDSMHNKNVKSDQVSRNCPSYWRPALQSIPEEF</sequence>
<reference evidence="2" key="1">
    <citation type="journal article" date="2019" name="Sci. Rep.">
        <title>Draft genome of Tanacetum cinerariifolium, the natural source of mosquito coil.</title>
        <authorList>
            <person name="Yamashiro T."/>
            <person name="Shiraishi A."/>
            <person name="Satake H."/>
            <person name="Nakayama K."/>
        </authorList>
    </citation>
    <scope>NUCLEOTIDE SEQUENCE</scope>
</reference>
<dbReference type="EMBL" id="BKCJ010471304">
    <property type="protein sequence ID" value="GFA69994.1"/>
    <property type="molecule type" value="Genomic_DNA"/>
</dbReference>
<dbReference type="AlphaFoldDB" id="A0A699K0V1"/>
<evidence type="ECO:0000313" key="2">
    <source>
        <dbReference type="EMBL" id="GFA69994.1"/>
    </source>
</evidence>
<organism evidence="2">
    <name type="scientific">Tanacetum cinerariifolium</name>
    <name type="common">Dalmatian daisy</name>
    <name type="synonym">Chrysanthemum cinerariifolium</name>
    <dbReference type="NCBI Taxonomy" id="118510"/>
    <lineage>
        <taxon>Eukaryota</taxon>
        <taxon>Viridiplantae</taxon>
        <taxon>Streptophyta</taxon>
        <taxon>Embryophyta</taxon>
        <taxon>Tracheophyta</taxon>
        <taxon>Spermatophyta</taxon>
        <taxon>Magnoliopsida</taxon>
        <taxon>eudicotyledons</taxon>
        <taxon>Gunneridae</taxon>
        <taxon>Pentapetalae</taxon>
        <taxon>asterids</taxon>
        <taxon>campanulids</taxon>
        <taxon>Asterales</taxon>
        <taxon>Asteraceae</taxon>
        <taxon>Asteroideae</taxon>
        <taxon>Anthemideae</taxon>
        <taxon>Anthemidinae</taxon>
        <taxon>Tanacetum</taxon>
    </lineage>
</organism>
<name>A0A699K0V1_TANCI</name>
<gene>
    <name evidence="2" type="ORF">Tci_641966</name>
</gene>
<comment type="caution">
    <text evidence="2">The sequence shown here is derived from an EMBL/GenBank/DDBJ whole genome shotgun (WGS) entry which is preliminary data.</text>
</comment>
<feature type="region of interest" description="Disordered" evidence="1">
    <location>
        <begin position="75"/>
        <end position="96"/>
    </location>
</feature>
<protein>
    <submittedName>
        <fullName evidence="2">Uncharacterized protein</fullName>
    </submittedName>
</protein>
<evidence type="ECO:0000256" key="1">
    <source>
        <dbReference type="SAM" id="MobiDB-lite"/>
    </source>
</evidence>
<proteinExistence type="predicted"/>